<proteinExistence type="predicted"/>
<protein>
    <submittedName>
        <fullName evidence="3">Uncharacterized protein</fullName>
    </submittedName>
</protein>
<reference evidence="3" key="1">
    <citation type="submission" date="2021-03" db="EMBL/GenBank/DDBJ databases">
        <title>Whole Genome Sequence of Bradyrhizobium sp. Strain 144S4.</title>
        <authorList>
            <person name="Bromfield E.S.P."/>
            <person name="Cloutier S."/>
        </authorList>
    </citation>
    <scope>NUCLEOTIDE SEQUENCE [LARGE SCALE GENOMIC DNA]</scope>
    <source>
        <strain evidence="3">144S4</strain>
    </source>
</reference>
<dbReference type="KEGG" id="bban:J4G43_038040"/>
<sequence>MKIAFGALPTTALAFTLMISAPPALACNGNGNCENAPGHNKYNVSGAPGPIAGAGLPMLAIGYGVYWLVKRRRKVD</sequence>
<dbReference type="Proteomes" id="UP000664702">
    <property type="component" value="Chromosome"/>
</dbReference>
<feature type="chain" id="PRO_5036911572" evidence="2">
    <location>
        <begin position="27"/>
        <end position="76"/>
    </location>
</feature>
<dbReference type="EMBL" id="CP086136">
    <property type="protein sequence ID" value="UEM10414.1"/>
    <property type="molecule type" value="Genomic_DNA"/>
</dbReference>
<feature type="transmembrane region" description="Helical" evidence="1">
    <location>
        <begin position="50"/>
        <end position="69"/>
    </location>
</feature>
<evidence type="ECO:0000256" key="2">
    <source>
        <dbReference type="SAM" id="SignalP"/>
    </source>
</evidence>
<organism evidence="3">
    <name type="scientific">Bradyrhizobium barranii subsp. barranii</name>
    <dbReference type="NCBI Taxonomy" id="2823807"/>
    <lineage>
        <taxon>Bacteria</taxon>
        <taxon>Pseudomonadati</taxon>
        <taxon>Pseudomonadota</taxon>
        <taxon>Alphaproteobacteria</taxon>
        <taxon>Hyphomicrobiales</taxon>
        <taxon>Nitrobacteraceae</taxon>
        <taxon>Bradyrhizobium</taxon>
        <taxon>Bradyrhizobium barranii</taxon>
    </lineage>
</organism>
<evidence type="ECO:0000256" key="1">
    <source>
        <dbReference type="SAM" id="Phobius"/>
    </source>
</evidence>
<evidence type="ECO:0000313" key="3">
    <source>
        <dbReference type="EMBL" id="MBO1866849.1"/>
    </source>
</evidence>
<evidence type="ECO:0000313" key="5">
    <source>
        <dbReference type="Proteomes" id="UP000664702"/>
    </source>
</evidence>
<dbReference type="EMBL" id="JAGEMI010000001">
    <property type="protein sequence ID" value="MBO1866849.1"/>
    <property type="molecule type" value="Genomic_DNA"/>
</dbReference>
<name>A0A939MC14_9BRAD</name>
<dbReference type="AlphaFoldDB" id="A0A939MC14"/>
<keyword evidence="1" id="KW-0472">Membrane</keyword>
<keyword evidence="2" id="KW-0732">Signal</keyword>
<reference evidence="4 5" key="2">
    <citation type="journal article" date="2022" name="Int. J. Syst. Evol. Microbiol.">
        <title>Strains of Bradyrhizobium barranii sp. nov. associated with legumes native to Canada are symbionts of soybeans and belong to different subspecies (subsp. barranii subsp. nov. and subsp. apii subsp. nov.) and symbiovars (sv. glycinearum and sv. septentrionale).</title>
        <authorList>
            <person name="Bromfield E.S.P."/>
            <person name="Cloutier S."/>
            <person name="Wasai-Hara S."/>
            <person name="Minamisawa K."/>
        </authorList>
    </citation>
    <scope>NUCLEOTIDE SEQUENCE [LARGE SCALE GENOMIC DNA]</scope>
    <source>
        <strain evidence="4 5">144S4</strain>
    </source>
</reference>
<keyword evidence="1" id="KW-0812">Transmembrane</keyword>
<feature type="signal peptide" evidence="2">
    <location>
        <begin position="1"/>
        <end position="26"/>
    </location>
</feature>
<keyword evidence="1" id="KW-1133">Transmembrane helix</keyword>
<dbReference type="RefSeq" id="WP_208088044.1">
    <property type="nucleotide sequence ID" value="NZ_CP086136.1"/>
</dbReference>
<evidence type="ECO:0000313" key="4">
    <source>
        <dbReference type="EMBL" id="UEM10414.1"/>
    </source>
</evidence>
<gene>
    <name evidence="4" type="ORF">J4G43_038040</name>
    <name evidence="3" type="ORF">J4G43_39955</name>
</gene>
<accession>A0A939MC14</accession>